<feature type="transmembrane region" description="Helical" evidence="1">
    <location>
        <begin position="59"/>
        <end position="79"/>
    </location>
</feature>
<comment type="caution">
    <text evidence="2">The sequence shown here is derived from an EMBL/GenBank/DDBJ whole genome shotgun (WGS) entry which is preliminary data.</text>
</comment>
<keyword evidence="1" id="KW-1133">Transmembrane helix</keyword>
<dbReference type="RefSeq" id="WP_166971903.1">
    <property type="nucleotide sequence ID" value="NZ_BAAALY010000006.1"/>
</dbReference>
<feature type="transmembrane region" description="Helical" evidence="1">
    <location>
        <begin position="86"/>
        <end position="107"/>
    </location>
</feature>
<keyword evidence="1" id="KW-0812">Transmembrane</keyword>
<dbReference type="Proteomes" id="UP001501791">
    <property type="component" value="Unassembled WGS sequence"/>
</dbReference>
<sequence length="301" mass="30951">MLGIVAAVLFGASHFLNGVLSRRVPAMNVAVCSQTGGAVLFLIWALLTWESWPDGTDVVWAGVSGAGAGMGVGALYEGMHACRISVVVPVTSIVSVAVPFLLSVLVLGDHVDGRLIVAALLLVPATWLLSRPINTPRTAPTAGNPPSTPVSAPAAAQDRSSANVTAVVYGLIAGLGYATQLFALSRITSTEPASPMLISQLVSIVPLLLMLRTGSGRFWPFGATTSLSKATMIGGLAALAMISYLYATREAALAPVMIAIALYPALPVLLALLVLKERLSGPQVIGLAITALVLPLINIAG</sequence>
<proteinExistence type="predicted"/>
<feature type="transmembrane region" description="Helical" evidence="1">
    <location>
        <begin position="193"/>
        <end position="211"/>
    </location>
</feature>
<feature type="transmembrane region" description="Helical" evidence="1">
    <location>
        <begin position="252"/>
        <end position="275"/>
    </location>
</feature>
<evidence type="ECO:0000313" key="2">
    <source>
        <dbReference type="EMBL" id="GAA1541802.1"/>
    </source>
</evidence>
<dbReference type="SUPFAM" id="SSF103481">
    <property type="entry name" value="Multidrug resistance efflux transporter EmrE"/>
    <property type="match status" value="2"/>
</dbReference>
<evidence type="ECO:0000313" key="3">
    <source>
        <dbReference type="Proteomes" id="UP001501791"/>
    </source>
</evidence>
<organism evidence="2 3">
    <name type="scientific">Brevibacterium picturae</name>
    <dbReference type="NCBI Taxonomy" id="260553"/>
    <lineage>
        <taxon>Bacteria</taxon>
        <taxon>Bacillati</taxon>
        <taxon>Actinomycetota</taxon>
        <taxon>Actinomycetes</taxon>
        <taxon>Micrococcales</taxon>
        <taxon>Brevibacteriaceae</taxon>
        <taxon>Brevibacterium</taxon>
    </lineage>
</organism>
<feature type="transmembrane region" description="Helical" evidence="1">
    <location>
        <begin position="218"/>
        <end position="246"/>
    </location>
</feature>
<gene>
    <name evidence="2" type="ORF">GCM10009691_15620</name>
</gene>
<dbReference type="InterPro" id="IPR037185">
    <property type="entry name" value="EmrE-like"/>
</dbReference>
<evidence type="ECO:0000256" key="1">
    <source>
        <dbReference type="SAM" id="Phobius"/>
    </source>
</evidence>
<protein>
    <submittedName>
        <fullName evidence="2">DMT family transporter</fullName>
    </submittedName>
</protein>
<feature type="transmembrane region" description="Helical" evidence="1">
    <location>
        <begin position="282"/>
        <end position="300"/>
    </location>
</feature>
<name>A0ABP4MC74_9MICO</name>
<keyword evidence="3" id="KW-1185">Reference proteome</keyword>
<feature type="transmembrane region" description="Helical" evidence="1">
    <location>
        <begin position="26"/>
        <end position="47"/>
    </location>
</feature>
<keyword evidence="1" id="KW-0472">Membrane</keyword>
<reference evidence="3" key="1">
    <citation type="journal article" date="2019" name="Int. J. Syst. Evol. Microbiol.">
        <title>The Global Catalogue of Microorganisms (GCM) 10K type strain sequencing project: providing services to taxonomists for standard genome sequencing and annotation.</title>
        <authorList>
            <consortium name="The Broad Institute Genomics Platform"/>
            <consortium name="The Broad Institute Genome Sequencing Center for Infectious Disease"/>
            <person name="Wu L."/>
            <person name="Ma J."/>
        </authorList>
    </citation>
    <scope>NUCLEOTIDE SEQUENCE [LARGE SCALE GENOMIC DNA]</scope>
    <source>
        <strain evidence="3">JCM 13319</strain>
    </source>
</reference>
<dbReference type="EMBL" id="BAAALY010000006">
    <property type="protein sequence ID" value="GAA1541802.1"/>
    <property type="molecule type" value="Genomic_DNA"/>
</dbReference>
<feature type="transmembrane region" description="Helical" evidence="1">
    <location>
        <begin position="166"/>
        <end position="187"/>
    </location>
</feature>
<accession>A0ABP4MC74</accession>